<protein>
    <submittedName>
        <fullName evidence="3">N-terminal amidase</fullName>
    </submittedName>
</protein>
<feature type="compositionally biased region" description="Polar residues" evidence="1">
    <location>
        <begin position="529"/>
        <end position="547"/>
    </location>
</feature>
<feature type="compositionally biased region" description="Low complexity" evidence="1">
    <location>
        <begin position="505"/>
        <end position="519"/>
    </location>
</feature>
<dbReference type="SUPFAM" id="SSF56317">
    <property type="entry name" value="Carbon-nitrogen hydrolase"/>
    <property type="match status" value="1"/>
</dbReference>
<accession>A0A9P8VBM6</accession>
<dbReference type="Pfam" id="PF00795">
    <property type="entry name" value="CN_hydrolase"/>
    <property type="match status" value="1"/>
</dbReference>
<gene>
    <name evidence="3" type="ORF">F5X68DRAFT_240610</name>
</gene>
<proteinExistence type="predicted"/>
<dbReference type="InterPro" id="IPR003010">
    <property type="entry name" value="C-N_Hydrolase"/>
</dbReference>
<feature type="compositionally biased region" description="Basic and acidic residues" evidence="1">
    <location>
        <begin position="832"/>
        <end position="841"/>
    </location>
</feature>
<feature type="compositionally biased region" description="Polar residues" evidence="1">
    <location>
        <begin position="701"/>
        <end position="710"/>
    </location>
</feature>
<dbReference type="InterPro" id="IPR036526">
    <property type="entry name" value="C-N_Hydrolase_sf"/>
</dbReference>
<dbReference type="Proteomes" id="UP000770015">
    <property type="component" value="Unassembled WGS sequence"/>
</dbReference>
<feature type="compositionally biased region" description="Low complexity" evidence="1">
    <location>
        <begin position="651"/>
        <end position="672"/>
    </location>
</feature>
<dbReference type="Gene3D" id="3.60.110.10">
    <property type="entry name" value="Carbon-nitrogen hydrolase"/>
    <property type="match status" value="1"/>
</dbReference>
<feature type="compositionally biased region" description="Low complexity" evidence="1">
    <location>
        <begin position="822"/>
        <end position="831"/>
    </location>
</feature>
<reference evidence="3" key="1">
    <citation type="journal article" date="2021" name="Nat. Commun.">
        <title>Genetic determinants of endophytism in the Arabidopsis root mycobiome.</title>
        <authorList>
            <person name="Mesny F."/>
            <person name="Miyauchi S."/>
            <person name="Thiergart T."/>
            <person name="Pickel B."/>
            <person name="Atanasova L."/>
            <person name="Karlsson M."/>
            <person name="Huettel B."/>
            <person name="Barry K.W."/>
            <person name="Haridas S."/>
            <person name="Chen C."/>
            <person name="Bauer D."/>
            <person name="Andreopoulos W."/>
            <person name="Pangilinan J."/>
            <person name="LaButti K."/>
            <person name="Riley R."/>
            <person name="Lipzen A."/>
            <person name="Clum A."/>
            <person name="Drula E."/>
            <person name="Henrissat B."/>
            <person name="Kohler A."/>
            <person name="Grigoriev I.V."/>
            <person name="Martin F.M."/>
            <person name="Hacquard S."/>
        </authorList>
    </citation>
    <scope>NUCLEOTIDE SEQUENCE</scope>
    <source>
        <strain evidence="3">MPI-SDFR-AT-0117</strain>
    </source>
</reference>
<evidence type="ECO:0000259" key="2">
    <source>
        <dbReference type="PROSITE" id="PS50263"/>
    </source>
</evidence>
<dbReference type="PANTHER" id="PTHR11750">
    <property type="entry name" value="PROTEIN N-TERMINAL AMIDASE"/>
    <property type="match status" value="1"/>
</dbReference>
<feature type="compositionally biased region" description="Basic and acidic residues" evidence="1">
    <location>
        <begin position="573"/>
        <end position="589"/>
    </location>
</feature>
<feature type="compositionally biased region" description="Polar residues" evidence="1">
    <location>
        <begin position="804"/>
        <end position="813"/>
    </location>
</feature>
<evidence type="ECO:0000256" key="1">
    <source>
        <dbReference type="SAM" id="MobiDB-lite"/>
    </source>
</evidence>
<dbReference type="PANTHER" id="PTHR11750:SF26">
    <property type="entry name" value="PROTEIN N-TERMINAL AMIDASE"/>
    <property type="match status" value="1"/>
</dbReference>
<feature type="domain" description="CN hydrolase" evidence="2">
    <location>
        <begin position="1"/>
        <end position="240"/>
    </location>
</feature>
<sequence length="913" mass="98874">MCPGYNFKSLEQIAPFLEPSGSGITSLWARTTALKYNCTVTVGYPEKVDPTPQWPTSPEYYNSVIAVNGDGETVANYRKTHLYYTDETWALEGDEGFFEGFIPGLGDTSMGICMDLNPYKFEAPWTAFEFAFHVLECQSNLVIVTMAWMTREDGRMFSRMPNEPDMDTLTYWVTRLEPLIRAEKDEELIVVFCNRTGIEGEAVYAGTSAVIGVQDGEVKVYGVLGRGEKELLVVDTENPPYAKLIYRPETSVSEAHSELQRAVPPVSPPADKKSAKEPEQGAGGSSSTNTKASKVPSREPTPAAKQERQRPSIQIPSYESSTSANNSATTAKSTSSDVPTPSAPSPTPSSLRPKLTIPQSPPITWQNSPAVPMSAQSSYSIHSIHSVHSVRSTTSIKSNERPPEDSTPYPHSGVPLSGYPRKKIYGGNVTISHNQPFTPITPFEDASPMATRQHWPNSAVGLTPVDFAQDDAFGSSPPRRRRAFQDWPQLKPRTDQPVPKPTEPQAQQSAQSVVSSAASLGKLAGVSAEKSQQTAQPAAPQNSQRTATPRLIDVDPPGYGLGRNSPRPTPSADETKTADAEHPSSDDNSQHPARPSSPKSRNASRTGVRDRSDSSMGYHDPTIDIEQLLESITQRAESVNKNRGADSPYPTSSTPANARASSRTRAADSGTSIVIGANASIYGTDPSRTPARPLSRLAQHGRSTSISKEQQPGAERSRTPLGGDQTSRGVSRGRRPITHVAFATQGQFESPSDSPSSSGKESRDRNRRGSATRRTSQNHTADFEIIESIVCPNCPVHSRPPNEPSRNSGSGSEDQPMPSPPVAAATPSPSKTTDHELERSASLDSRASGLDSQADTIDNTGGTPSTPEFDPRTPKAMVFLRDTDDLIEMDRPGSKSPLDKMHTRIEMNEEIIL</sequence>
<keyword evidence="4" id="KW-1185">Reference proteome</keyword>
<dbReference type="InterPro" id="IPR039703">
    <property type="entry name" value="Nta1"/>
</dbReference>
<feature type="compositionally biased region" description="Low complexity" evidence="1">
    <location>
        <begin position="320"/>
        <end position="340"/>
    </location>
</feature>
<feature type="region of interest" description="Disordered" evidence="1">
    <location>
        <begin position="439"/>
        <end position="875"/>
    </location>
</feature>
<evidence type="ECO:0000313" key="4">
    <source>
        <dbReference type="Proteomes" id="UP000770015"/>
    </source>
</evidence>
<dbReference type="GO" id="GO:0070773">
    <property type="term" value="F:protein-N-terminal glutamine amidohydrolase activity"/>
    <property type="evidence" value="ECO:0007669"/>
    <property type="project" value="InterPro"/>
</dbReference>
<comment type="caution">
    <text evidence="3">The sequence shown here is derived from an EMBL/GenBank/DDBJ whole genome shotgun (WGS) entry which is preliminary data.</text>
</comment>
<dbReference type="GO" id="GO:0030163">
    <property type="term" value="P:protein catabolic process"/>
    <property type="evidence" value="ECO:0007669"/>
    <property type="project" value="TreeGrafter"/>
</dbReference>
<feature type="compositionally biased region" description="Low complexity" evidence="1">
    <location>
        <begin position="377"/>
        <end position="396"/>
    </location>
</feature>
<dbReference type="PROSITE" id="PS50263">
    <property type="entry name" value="CN_HYDROLASE"/>
    <property type="match status" value="1"/>
</dbReference>
<dbReference type="GO" id="GO:0008418">
    <property type="term" value="F:protein-N-terminal asparagine amidohydrolase activity"/>
    <property type="evidence" value="ECO:0007669"/>
    <property type="project" value="InterPro"/>
</dbReference>
<feature type="compositionally biased region" description="Polar residues" evidence="1">
    <location>
        <begin position="590"/>
        <end position="605"/>
    </location>
</feature>
<feature type="compositionally biased region" description="Polar residues" evidence="1">
    <location>
        <begin position="842"/>
        <end position="866"/>
    </location>
</feature>
<dbReference type="OrthoDB" id="201515at2759"/>
<name>A0A9P8VBM6_9PEZI</name>
<feature type="region of interest" description="Disordered" evidence="1">
    <location>
        <begin position="255"/>
        <end position="421"/>
    </location>
</feature>
<evidence type="ECO:0000313" key="3">
    <source>
        <dbReference type="EMBL" id="KAH6686336.1"/>
    </source>
</evidence>
<dbReference type="EMBL" id="JAGSXJ010000013">
    <property type="protein sequence ID" value="KAH6686336.1"/>
    <property type="molecule type" value="Genomic_DNA"/>
</dbReference>
<organism evidence="3 4">
    <name type="scientific">Plectosphaerella plurivora</name>
    <dbReference type="NCBI Taxonomy" id="936078"/>
    <lineage>
        <taxon>Eukaryota</taxon>
        <taxon>Fungi</taxon>
        <taxon>Dikarya</taxon>
        <taxon>Ascomycota</taxon>
        <taxon>Pezizomycotina</taxon>
        <taxon>Sordariomycetes</taxon>
        <taxon>Hypocreomycetidae</taxon>
        <taxon>Glomerellales</taxon>
        <taxon>Plectosphaerellaceae</taxon>
        <taxon>Plectosphaerella</taxon>
    </lineage>
</organism>
<dbReference type="AlphaFoldDB" id="A0A9P8VBM6"/>
<feature type="compositionally biased region" description="Basic and acidic residues" evidence="1">
    <location>
        <begin position="270"/>
        <end position="279"/>
    </location>
</feature>
<feature type="compositionally biased region" description="Low complexity" evidence="1">
    <location>
        <begin position="749"/>
        <end position="759"/>
    </location>
</feature>